<feature type="compositionally biased region" description="Basic and acidic residues" evidence="1">
    <location>
        <begin position="366"/>
        <end position="379"/>
    </location>
</feature>
<evidence type="ECO:0000313" key="3">
    <source>
        <dbReference type="Proteomes" id="UP000194127"/>
    </source>
</evidence>
<reference evidence="2 3" key="1">
    <citation type="submission" date="2017-04" db="EMBL/GenBank/DDBJ databases">
        <title>Genome Sequence of the Model Brown-Rot Fungus Postia placenta SB12.</title>
        <authorList>
            <consortium name="DOE Joint Genome Institute"/>
            <person name="Gaskell J."/>
            <person name="Kersten P."/>
            <person name="Larrondo L.F."/>
            <person name="Canessa P."/>
            <person name="Martinez D."/>
            <person name="Hibbett D."/>
            <person name="Schmoll M."/>
            <person name="Kubicek C.P."/>
            <person name="Martinez A.T."/>
            <person name="Yadav J."/>
            <person name="Master E."/>
            <person name="Magnuson J.K."/>
            <person name="James T."/>
            <person name="Yaver D."/>
            <person name="Berka R."/>
            <person name="Labutti K."/>
            <person name="Lipzen A."/>
            <person name="Aerts A."/>
            <person name="Barry K."/>
            <person name="Henrissat B."/>
            <person name="Blanchette R."/>
            <person name="Grigoriev I."/>
            <person name="Cullen D."/>
        </authorList>
    </citation>
    <scope>NUCLEOTIDE SEQUENCE [LARGE SCALE GENOMIC DNA]</scope>
    <source>
        <strain evidence="2 3">MAD-698-R-SB12</strain>
    </source>
</reference>
<keyword evidence="3" id="KW-1185">Reference proteome</keyword>
<dbReference type="RefSeq" id="XP_024337365.1">
    <property type="nucleotide sequence ID" value="XM_024482787.1"/>
</dbReference>
<dbReference type="Pfam" id="PF11927">
    <property type="entry name" value="HODM_asu-like"/>
    <property type="match status" value="2"/>
</dbReference>
<sequence length="480" mass="53693">MSVTVFLSEHGRALAASALVAVLALLIRRLRSAKRAHAGSNLNRSTNFKLGAVTAASASGARDAQREPGEWIPVQFDYPRVEPETADISTVKPIPYRPFRWGEYHVTMGIRSMPSNEWIEIDQQFFDYHKIVGYRIKTRGDRAVKINDAQPGIVGSGHAAAQEFVHELAEYLSQRYPALYQAVRKEKDTSGWYGQGEIKTITIIPLQETYDLDEQDPLIVASLLTQEDYTIMIEGTDGRYYLQAGAICIPGFWRLEDKLGMPLDEIHLTGNVPHYQSKLHLSMGRFFRRLPVDKPVVRNNYSFQVVRPPAPAADTDTGADALAAVDPTELAWSRTMHGSEDGAAFERSAVIRGTLAPSNQLAHAHVSPEGKDEKRERTKAPLDPQTVYLRTERQTLRRLPRTGGIVFTIRVYQTPVAQLAQEPGVPGRLASSVRGWSEEVAQYKDLFAYEDILEYLDKCHAEQAQTGLVKLDEQTSAYPM</sequence>
<organism evidence="2 3">
    <name type="scientific">Postia placenta MAD-698-R-SB12</name>
    <dbReference type="NCBI Taxonomy" id="670580"/>
    <lineage>
        <taxon>Eukaryota</taxon>
        <taxon>Fungi</taxon>
        <taxon>Dikarya</taxon>
        <taxon>Basidiomycota</taxon>
        <taxon>Agaricomycotina</taxon>
        <taxon>Agaricomycetes</taxon>
        <taxon>Polyporales</taxon>
        <taxon>Adustoporiaceae</taxon>
        <taxon>Rhodonia</taxon>
    </lineage>
</organism>
<dbReference type="Proteomes" id="UP000194127">
    <property type="component" value="Unassembled WGS sequence"/>
</dbReference>
<proteinExistence type="predicted"/>
<feature type="region of interest" description="Disordered" evidence="1">
    <location>
        <begin position="358"/>
        <end position="379"/>
    </location>
</feature>
<dbReference type="InterPro" id="IPR021848">
    <property type="entry name" value="HODM_asu-like"/>
</dbReference>
<evidence type="ECO:0000256" key="1">
    <source>
        <dbReference type="SAM" id="MobiDB-lite"/>
    </source>
</evidence>
<dbReference type="EMBL" id="KZ110600">
    <property type="protein sequence ID" value="OSX60571.1"/>
    <property type="molecule type" value="Genomic_DNA"/>
</dbReference>
<protein>
    <submittedName>
        <fullName evidence="2">Uncharacterized protein</fullName>
    </submittedName>
</protein>
<gene>
    <name evidence="2" type="ORF">POSPLADRAFT_1075160</name>
</gene>
<evidence type="ECO:0000313" key="2">
    <source>
        <dbReference type="EMBL" id="OSX60571.1"/>
    </source>
</evidence>
<name>A0A1X6MW44_9APHY</name>
<dbReference type="GeneID" id="36327736"/>
<dbReference type="AlphaFoldDB" id="A0A1X6MW44"/>
<dbReference type="STRING" id="670580.A0A1X6MW44"/>
<dbReference type="OrthoDB" id="497541at2759"/>
<accession>A0A1X6MW44</accession>